<reference evidence="6 7" key="1">
    <citation type="submission" date="2019-10" db="EMBL/GenBank/DDBJ databases">
        <title>Vibrio sp. nov. isolated from a shrimp pond.</title>
        <authorList>
            <person name="Gomez-Gil B."/>
            <person name="Enciso-Ibarra J."/>
            <person name="Enciso-Ibarra K."/>
            <person name="Bolan-Mejia C."/>
        </authorList>
    </citation>
    <scope>NUCLEOTIDE SEQUENCE [LARGE SCALE GENOMIC DNA]</scope>
    <source>
        <strain evidence="6 7">CAIM 722</strain>
    </source>
</reference>
<dbReference type="InterPro" id="IPR000847">
    <property type="entry name" value="LysR_HTH_N"/>
</dbReference>
<evidence type="ECO:0000256" key="4">
    <source>
        <dbReference type="ARBA" id="ARBA00023163"/>
    </source>
</evidence>
<dbReference type="FunFam" id="1.10.10.10:FF:000001">
    <property type="entry name" value="LysR family transcriptional regulator"/>
    <property type="match status" value="1"/>
</dbReference>
<dbReference type="PANTHER" id="PTHR30346:SF17">
    <property type="entry name" value="LYSR FAMILY TRANSCRIPTIONAL REGULATOR"/>
    <property type="match status" value="1"/>
</dbReference>
<sequence>MDYRQLRSFLTLAEELHFGRSAARMNIAQPALSLHIKNLESELGFPLFIRDRRHVALTHEGKQLVDNARLAVNHYEKFRLAARSLKQGFKGQLSIGYVGSAILDPAFLRLINGYKSTKTSIDITLEELDVNEQLQYLLDGQIDIGVVRPPVPAESRFESIDFVTRHLLAVLPESHPLADGRPIALPDLANERFFIQKDPTGVGLGWSSIAACQRADFTPQQLELTKDVSVAIGSVAMGLGVSLVPETQASVQLSGIRYCPLSDTEATTSLRLAWLKEGSNQTVTDFVRYTRELIE</sequence>
<dbReference type="PRINTS" id="PR00039">
    <property type="entry name" value="HTHLYSR"/>
</dbReference>
<dbReference type="SUPFAM" id="SSF46785">
    <property type="entry name" value="Winged helix' DNA-binding domain"/>
    <property type="match status" value="1"/>
</dbReference>
<comment type="caution">
    <text evidence="6">The sequence shown here is derived from an EMBL/GenBank/DDBJ whole genome shotgun (WGS) entry which is preliminary data.</text>
</comment>
<comment type="similarity">
    <text evidence="1">Belongs to the LysR transcriptional regulatory family.</text>
</comment>
<dbReference type="Proteomes" id="UP000462621">
    <property type="component" value="Unassembled WGS sequence"/>
</dbReference>
<dbReference type="RefSeq" id="WP_161156534.1">
    <property type="nucleotide sequence ID" value="NZ_WEKT01000026.1"/>
</dbReference>
<dbReference type="PROSITE" id="PS50931">
    <property type="entry name" value="HTH_LYSR"/>
    <property type="match status" value="1"/>
</dbReference>
<dbReference type="Gene3D" id="1.10.10.10">
    <property type="entry name" value="Winged helix-like DNA-binding domain superfamily/Winged helix DNA-binding domain"/>
    <property type="match status" value="1"/>
</dbReference>
<evidence type="ECO:0000256" key="1">
    <source>
        <dbReference type="ARBA" id="ARBA00009437"/>
    </source>
</evidence>
<dbReference type="InterPro" id="IPR036390">
    <property type="entry name" value="WH_DNA-bd_sf"/>
</dbReference>
<feature type="domain" description="HTH lysR-type" evidence="5">
    <location>
        <begin position="1"/>
        <end position="58"/>
    </location>
</feature>
<dbReference type="GO" id="GO:0032993">
    <property type="term" value="C:protein-DNA complex"/>
    <property type="evidence" value="ECO:0007669"/>
    <property type="project" value="TreeGrafter"/>
</dbReference>
<dbReference type="PANTHER" id="PTHR30346">
    <property type="entry name" value="TRANSCRIPTIONAL DUAL REGULATOR HCAR-RELATED"/>
    <property type="match status" value="1"/>
</dbReference>
<dbReference type="EMBL" id="WEKT01000026">
    <property type="protein sequence ID" value="MZI94276.1"/>
    <property type="molecule type" value="Genomic_DNA"/>
</dbReference>
<gene>
    <name evidence="6" type="ORF">F9817_13840</name>
</gene>
<dbReference type="CDD" id="cd08414">
    <property type="entry name" value="PBP2_LTTR_aromatics_like"/>
    <property type="match status" value="1"/>
</dbReference>
<dbReference type="GO" id="GO:0003677">
    <property type="term" value="F:DNA binding"/>
    <property type="evidence" value="ECO:0007669"/>
    <property type="project" value="UniProtKB-KW"/>
</dbReference>
<evidence type="ECO:0000313" key="7">
    <source>
        <dbReference type="Proteomes" id="UP000462621"/>
    </source>
</evidence>
<evidence type="ECO:0000256" key="2">
    <source>
        <dbReference type="ARBA" id="ARBA00023015"/>
    </source>
</evidence>
<evidence type="ECO:0000313" key="6">
    <source>
        <dbReference type="EMBL" id="MZI94276.1"/>
    </source>
</evidence>
<dbReference type="Pfam" id="PF03466">
    <property type="entry name" value="LysR_substrate"/>
    <property type="match status" value="1"/>
</dbReference>
<organism evidence="6 7">
    <name type="scientific">Vibrio eleionomae</name>
    <dbReference type="NCBI Taxonomy" id="2653505"/>
    <lineage>
        <taxon>Bacteria</taxon>
        <taxon>Pseudomonadati</taxon>
        <taxon>Pseudomonadota</taxon>
        <taxon>Gammaproteobacteria</taxon>
        <taxon>Vibrionales</taxon>
        <taxon>Vibrionaceae</taxon>
        <taxon>Vibrio</taxon>
    </lineage>
</organism>
<evidence type="ECO:0000256" key="3">
    <source>
        <dbReference type="ARBA" id="ARBA00023125"/>
    </source>
</evidence>
<protein>
    <submittedName>
        <fullName evidence="6">LysR family transcriptional regulator</fullName>
    </submittedName>
</protein>
<keyword evidence="7" id="KW-1185">Reference proteome</keyword>
<dbReference type="InterPro" id="IPR005119">
    <property type="entry name" value="LysR_subst-bd"/>
</dbReference>
<dbReference type="AlphaFoldDB" id="A0A7X4LMJ3"/>
<dbReference type="Pfam" id="PF00126">
    <property type="entry name" value="HTH_1"/>
    <property type="match status" value="1"/>
</dbReference>
<evidence type="ECO:0000259" key="5">
    <source>
        <dbReference type="PROSITE" id="PS50931"/>
    </source>
</evidence>
<name>A0A7X4LMJ3_9VIBR</name>
<keyword evidence="3" id="KW-0238">DNA-binding</keyword>
<keyword evidence="4" id="KW-0804">Transcription</keyword>
<keyword evidence="2" id="KW-0805">Transcription regulation</keyword>
<dbReference type="SUPFAM" id="SSF53850">
    <property type="entry name" value="Periplasmic binding protein-like II"/>
    <property type="match status" value="1"/>
</dbReference>
<dbReference type="Gene3D" id="3.40.190.10">
    <property type="entry name" value="Periplasmic binding protein-like II"/>
    <property type="match status" value="2"/>
</dbReference>
<proteinExistence type="inferred from homology"/>
<accession>A0A7X4LMJ3</accession>
<dbReference type="GO" id="GO:0003700">
    <property type="term" value="F:DNA-binding transcription factor activity"/>
    <property type="evidence" value="ECO:0007669"/>
    <property type="project" value="InterPro"/>
</dbReference>
<dbReference type="InterPro" id="IPR036388">
    <property type="entry name" value="WH-like_DNA-bd_sf"/>
</dbReference>